<accession>T1L4D5</accession>
<dbReference type="SUPFAM" id="SSF57667">
    <property type="entry name" value="beta-beta-alpha zinc fingers"/>
    <property type="match status" value="2"/>
</dbReference>
<organism evidence="13 14">
    <name type="scientific">Tetranychus urticae</name>
    <name type="common">Two-spotted spider mite</name>
    <dbReference type="NCBI Taxonomy" id="32264"/>
    <lineage>
        <taxon>Eukaryota</taxon>
        <taxon>Metazoa</taxon>
        <taxon>Ecdysozoa</taxon>
        <taxon>Arthropoda</taxon>
        <taxon>Chelicerata</taxon>
        <taxon>Arachnida</taxon>
        <taxon>Acari</taxon>
        <taxon>Acariformes</taxon>
        <taxon>Trombidiformes</taxon>
        <taxon>Prostigmata</taxon>
        <taxon>Eleutherengona</taxon>
        <taxon>Raphignathae</taxon>
        <taxon>Tetranychoidea</taxon>
        <taxon>Tetranychidae</taxon>
        <taxon>Tetranychus</taxon>
    </lineage>
</organism>
<proteinExistence type="inferred from homology"/>
<dbReference type="GO" id="GO:0008270">
    <property type="term" value="F:zinc ion binding"/>
    <property type="evidence" value="ECO:0007669"/>
    <property type="project" value="UniProtKB-KW"/>
</dbReference>
<evidence type="ECO:0000256" key="5">
    <source>
        <dbReference type="ARBA" id="ARBA00022771"/>
    </source>
</evidence>
<evidence type="ECO:0000256" key="8">
    <source>
        <dbReference type="ARBA" id="ARBA00023125"/>
    </source>
</evidence>
<keyword evidence="10" id="KW-0539">Nucleus</keyword>
<keyword evidence="5 11" id="KW-0863">Zinc-finger</keyword>
<dbReference type="GO" id="GO:0005634">
    <property type="term" value="C:nucleus"/>
    <property type="evidence" value="ECO:0007669"/>
    <property type="project" value="UniProtKB-SubCell"/>
</dbReference>
<dbReference type="Gene3D" id="3.30.160.60">
    <property type="entry name" value="Classic Zinc Finger"/>
    <property type="match status" value="3"/>
</dbReference>
<reference evidence="14" key="1">
    <citation type="submission" date="2011-08" db="EMBL/GenBank/DDBJ databases">
        <authorList>
            <person name="Rombauts S."/>
        </authorList>
    </citation>
    <scope>NUCLEOTIDE SEQUENCE</scope>
    <source>
        <strain evidence="14">London</strain>
    </source>
</reference>
<dbReference type="OMA" id="YECTERG"/>
<dbReference type="AlphaFoldDB" id="T1L4D5"/>
<evidence type="ECO:0000313" key="14">
    <source>
        <dbReference type="Proteomes" id="UP000015104"/>
    </source>
</evidence>
<evidence type="ECO:0000256" key="4">
    <source>
        <dbReference type="ARBA" id="ARBA00022737"/>
    </source>
</evidence>
<dbReference type="GO" id="GO:0003677">
    <property type="term" value="F:DNA binding"/>
    <property type="evidence" value="ECO:0007669"/>
    <property type="project" value="UniProtKB-KW"/>
</dbReference>
<keyword evidence="14" id="KW-1185">Reference proteome</keyword>
<sequence>MWNYQPYASPSSVDYKVTCTCITLNCITTSSILNKPPLIVPSQPEPELITNVTNVKTRKRFKRYKCPTCIYECTERGKLTRHQRMHAGHKPFKCPSCQYESYDKSKIRRHYVTHTRDKPFQCELCGSRFTQSGSLKTHLANVHKMEKVEFLCPFCTKLVTQNMGELRNHIKTLHHSTNYPVIVNKAYKTG</sequence>
<evidence type="ECO:0000313" key="13">
    <source>
        <dbReference type="EnsemblMetazoa" id="tetur38g00410.1"/>
    </source>
</evidence>
<dbReference type="STRING" id="32264.T1L4D5"/>
<dbReference type="GeneID" id="112539686"/>
<dbReference type="HOGENOM" id="CLU_1429748_0_0_1"/>
<keyword evidence="3" id="KW-0479">Metal-binding</keyword>
<keyword evidence="4" id="KW-0677">Repeat</keyword>
<dbReference type="PANTHER" id="PTHR24379">
    <property type="entry name" value="KRAB AND ZINC FINGER DOMAIN-CONTAINING"/>
    <property type="match status" value="1"/>
</dbReference>
<comment type="similarity">
    <text evidence="2">Belongs to the krueppel C2H2-type zinc-finger protein family.</text>
</comment>
<dbReference type="EMBL" id="CAEY01001080">
    <property type="status" value="NOT_ANNOTATED_CDS"/>
    <property type="molecule type" value="Genomic_DNA"/>
</dbReference>
<evidence type="ECO:0000256" key="2">
    <source>
        <dbReference type="ARBA" id="ARBA00006991"/>
    </source>
</evidence>
<dbReference type="eggNOG" id="KOG1721">
    <property type="taxonomic scope" value="Eukaryota"/>
</dbReference>
<dbReference type="Proteomes" id="UP000015104">
    <property type="component" value="Unassembled WGS sequence"/>
</dbReference>
<dbReference type="EnsemblMetazoa" id="tetur38g00410.1">
    <property type="protein sequence ID" value="tetur38g00410.1"/>
    <property type="gene ID" value="tetur38g00410"/>
</dbReference>
<evidence type="ECO:0000256" key="9">
    <source>
        <dbReference type="ARBA" id="ARBA00023163"/>
    </source>
</evidence>
<dbReference type="RefSeq" id="XP_025018243.1">
    <property type="nucleotide sequence ID" value="XM_025162475.1"/>
</dbReference>
<evidence type="ECO:0000256" key="1">
    <source>
        <dbReference type="ARBA" id="ARBA00004123"/>
    </source>
</evidence>
<dbReference type="Pfam" id="PF13894">
    <property type="entry name" value="zf-C2H2_4"/>
    <property type="match status" value="1"/>
</dbReference>
<evidence type="ECO:0000259" key="12">
    <source>
        <dbReference type="PROSITE" id="PS50157"/>
    </source>
</evidence>
<evidence type="ECO:0000256" key="6">
    <source>
        <dbReference type="ARBA" id="ARBA00022833"/>
    </source>
</evidence>
<keyword evidence="6" id="KW-0862">Zinc</keyword>
<dbReference type="InterPro" id="IPR036236">
    <property type="entry name" value="Znf_C2H2_sf"/>
</dbReference>
<dbReference type="PROSITE" id="PS50157">
    <property type="entry name" value="ZINC_FINGER_C2H2_2"/>
    <property type="match status" value="3"/>
</dbReference>
<feature type="domain" description="C2H2-type" evidence="12">
    <location>
        <begin position="120"/>
        <end position="148"/>
    </location>
</feature>
<feature type="domain" description="C2H2-type" evidence="12">
    <location>
        <begin position="92"/>
        <end position="119"/>
    </location>
</feature>
<comment type="subcellular location">
    <subcellularLocation>
        <location evidence="1">Nucleus</location>
    </subcellularLocation>
</comment>
<keyword evidence="8" id="KW-0238">DNA-binding</keyword>
<feature type="domain" description="C2H2-type" evidence="12">
    <location>
        <begin position="64"/>
        <end position="91"/>
    </location>
</feature>
<name>T1L4D5_TETUR</name>
<protein>
    <recommendedName>
        <fullName evidence="12">C2H2-type domain-containing protein</fullName>
    </recommendedName>
</protein>
<dbReference type="SMART" id="SM00355">
    <property type="entry name" value="ZnF_C2H2"/>
    <property type="match status" value="4"/>
</dbReference>
<evidence type="ECO:0000256" key="7">
    <source>
        <dbReference type="ARBA" id="ARBA00023015"/>
    </source>
</evidence>
<evidence type="ECO:0000256" key="11">
    <source>
        <dbReference type="PROSITE-ProRule" id="PRU00042"/>
    </source>
</evidence>
<dbReference type="InterPro" id="IPR013087">
    <property type="entry name" value="Znf_C2H2_type"/>
</dbReference>
<evidence type="ECO:0000256" key="10">
    <source>
        <dbReference type="ARBA" id="ARBA00023242"/>
    </source>
</evidence>
<keyword evidence="7" id="KW-0805">Transcription regulation</keyword>
<reference evidence="13" key="2">
    <citation type="submission" date="2015-06" db="UniProtKB">
        <authorList>
            <consortium name="EnsemblMetazoa"/>
        </authorList>
    </citation>
    <scope>IDENTIFICATION</scope>
</reference>
<dbReference type="PANTHER" id="PTHR24379:SF121">
    <property type="entry name" value="C2H2-TYPE DOMAIN-CONTAINING PROTEIN"/>
    <property type="match status" value="1"/>
</dbReference>
<keyword evidence="9" id="KW-0804">Transcription</keyword>
<evidence type="ECO:0000256" key="3">
    <source>
        <dbReference type="ARBA" id="ARBA00022723"/>
    </source>
</evidence>
<dbReference type="FunFam" id="3.30.160.60:FF:000075">
    <property type="entry name" value="Putative zinc finger protein 536"/>
    <property type="match status" value="1"/>
</dbReference>
<dbReference type="PROSITE" id="PS00028">
    <property type="entry name" value="ZINC_FINGER_C2H2_1"/>
    <property type="match status" value="2"/>
</dbReference>
<dbReference type="OrthoDB" id="6077919at2759"/>
<dbReference type="KEGG" id="tut:112539686"/>